<dbReference type="EMBL" id="FOBB01000008">
    <property type="protein sequence ID" value="SEN07761.1"/>
    <property type="molecule type" value="Genomic_DNA"/>
</dbReference>
<reference evidence="2 3" key="1">
    <citation type="submission" date="2016-10" db="EMBL/GenBank/DDBJ databases">
        <authorList>
            <person name="de Groot N.N."/>
        </authorList>
    </citation>
    <scope>NUCLEOTIDE SEQUENCE [LARGE SCALE GENOMIC DNA]</scope>
    <source>
        <strain evidence="2 3">DSM 21039</strain>
    </source>
</reference>
<dbReference type="RefSeq" id="WP_089918576.1">
    <property type="nucleotide sequence ID" value="NZ_FOBB01000008.1"/>
</dbReference>
<keyword evidence="2" id="KW-0489">Methyltransferase</keyword>
<dbReference type="Pfam" id="PF13649">
    <property type="entry name" value="Methyltransf_25"/>
    <property type="match status" value="1"/>
</dbReference>
<protein>
    <submittedName>
        <fullName evidence="2">Methyltransferase domain-containing protein</fullName>
    </submittedName>
</protein>
<dbReference type="CDD" id="cd02440">
    <property type="entry name" value="AdoMet_MTases"/>
    <property type="match status" value="1"/>
</dbReference>
<evidence type="ECO:0000259" key="1">
    <source>
        <dbReference type="Pfam" id="PF13649"/>
    </source>
</evidence>
<dbReference type="GO" id="GO:0008168">
    <property type="term" value="F:methyltransferase activity"/>
    <property type="evidence" value="ECO:0007669"/>
    <property type="project" value="UniProtKB-KW"/>
</dbReference>
<evidence type="ECO:0000313" key="2">
    <source>
        <dbReference type="EMBL" id="SEN07761.1"/>
    </source>
</evidence>
<dbReference type="InterPro" id="IPR041698">
    <property type="entry name" value="Methyltransf_25"/>
</dbReference>
<keyword evidence="2" id="KW-0808">Transferase</keyword>
<dbReference type="SUPFAM" id="SSF53335">
    <property type="entry name" value="S-adenosyl-L-methionine-dependent methyltransferases"/>
    <property type="match status" value="1"/>
</dbReference>
<gene>
    <name evidence="2" type="ORF">SAMN04488505_10828</name>
</gene>
<sequence length="232" mass="27073">MNLAQRSYKPELLDGDNIPFKDIEQNLRELDNINRWLGGHRITIRGLQQLLNGRTRIHVCEIGCGGGDNLAALLQWCKRKHISVTFTGIDIKDTCIEYAEQKQILQSHTRWIVNDYREVTFTDKPDVIFSSLFCHHFTDAALIEQLQWMQQHCSTGFFINDLHRHWLAYHSIRVLTKLFSRSYLVKNDAPLSVARGFKKREWQGLLAQAGLPPAGVQWQWAFRHLVTFKHHE</sequence>
<dbReference type="OrthoDB" id="9800454at2"/>
<dbReference type="GO" id="GO:0032259">
    <property type="term" value="P:methylation"/>
    <property type="evidence" value="ECO:0007669"/>
    <property type="project" value="UniProtKB-KW"/>
</dbReference>
<dbReference type="InterPro" id="IPR029063">
    <property type="entry name" value="SAM-dependent_MTases_sf"/>
</dbReference>
<dbReference type="Gene3D" id="3.40.50.150">
    <property type="entry name" value="Vaccinia Virus protein VP39"/>
    <property type="match status" value="1"/>
</dbReference>
<dbReference type="STRING" id="573321.SAMN04488505_10828"/>
<name>A0A1H8DKC6_9BACT</name>
<evidence type="ECO:0000313" key="3">
    <source>
        <dbReference type="Proteomes" id="UP000198984"/>
    </source>
</evidence>
<accession>A0A1H8DKC6</accession>
<organism evidence="2 3">
    <name type="scientific">Chitinophaga rupis</name>
    <dbReference type="NCBI Taxonomy" id="573321"/>
    <lineage>
        <taxon>Bacteria</taxon>
        <taxon>Pseudomonadati</taxon>
        <taxon>Bacteroidota</taxon>
        <taxon>Chitinophagia</taxon>
        <taxon>Chitinophagales</taxon>
        <taxon>Chitinophagaceae</taxon>
        <taxon>Chitinophaga</taxon>
    </lineage>
</organism>
<keyword evidence="3" id="KW-1185">Reference proteome</keyword>
<proteinExistence type="predicted"/>
<dbReference type="Proteomes" id="UP000198984">
    <property type="component" value="Unassembled WGS sequence"/>
</dbReference>
<feature type="domain" description="Methyltransferase" evidence="1">
    <location>
        <begin position="59"/>
        <end position="153"/>
    </location>
</feature>
<dbReference type="AlphaFoldDB" id="A0A1H8DKC6"/>